<dbReference type="AlphaFoldDB" id="A0A7S4TCC8"/>
<evidence type="ECO:0000313" key="10">
    <source>
        <dbReference type="EMBL" id="CAE4670453.1"/>
    </source>
</evidence>
<evidence type="ECO:0000259" key="9">
    <source>
        <dbReference type="PROSITE" id="PS51873"/>
    </source>
</evidence>
<comment type="pathway">
    <text evidence="1">Protein modification; protein ubiquitination.</text>
</comment>
<feature type="region of interest" description="Disordered" evidence="8">
    <location>
        <begin position="162"/>
        <end position="182"/>
    </location>
</feature>
<feature type="compositionally biased region" description="Low complexity" evidence="8">
    <location>
        <begin position="164"/>
        <end position="175"/>
    </location>
</feature>
<feature type="region of interest" description="Disordered" evidence="8">
    <location>
        <begin position="689"/>
        <end position="712"/>
    </location>
</feature>
<feature type="region of interest" description="Disordered" evidence="8">
    <location>
        <begin position="14"/>
        <end position="56"/>
    </location>
</feature>
<dbReference type="PANTHER" id="PTHR22770">
    <property type="entry name" value="UBIQUITIN CONJUGATING ENZYME 7 INTERACTING PROTEIN-RELATED"/>
    <property type="match status" value="1"/>
</dbReference>
<keyword evidence="3" id="KW-0479">Metal-binding</keyword>
<feature type="region of interest" description="Disordered" evidence="8">
    <location>
        <begin position="200"/>
        <end position="353"/>
    </location>
</feature>
<dbReference type="Gene3D" id="1.20.120.1750">
    <property type="match status" value="1"/>
</dbReference>
<feature type="compositionally biased region" description="Basic and acidic residues" evidence="8">
    <location>
        <begin position="1050"/>
        <end position="1060"/>
    </location>
</feature>
<dbReference type="GO" id="GO:0016740">
    <property type="term" value="F:transferase activity"/>
    <property type="evidence" value="ECO:0007669"/>
    <property type="project" value="UniProtKB-KW"/>
</dbReference>
<evidence type="ECO:0000256" key="5">
    <source>
        <dbReference type="ARBA" id="ARBA00022771"/>
    </source>
</evidence>
<dbReference type="InterPro" id="IPR047545">
    <property type="entry name" value="BRcat_RBR_RNF216"/>
</dbReference>
<dbReference type="EMBL" id="HBNS01062035">
    <property type="protein sequence ID" value="CAE4670453.1"/>
    <property type="molecule type" value="Transcribed_RNA"/>
</dbReference>
<gene>
    <name evidence="10" type="ORF">DBRI00130_LOCUS44760</name>
</gene>
<feature type="compositionally biased region" description="Basic residues" evidence="8">
    <location>
        <begin position="34"/>
        <end position="44"/>
    </location>
</feature>
<evidence type="ECO:0000256" key="4">
    <source>
        <dbReference type="ARBA" id="ARBA00022737"/>
    </source>
</evidence>
<keyword evidence="5" id="KW-0863">Zinc-finger</keyword>
<feature type="region of interest" description="Disordered" evidence="8">
    <location>
        <begin position="116"/>
        <end position="140"/>
    </location>
</feature>
<dbReference type="InterPro" id="IPR051628">
    <property type="entry name" value="LUBAC_E3_Ligases"/>
</dbReference>
<evidence type="ECO:0000256" key="7">
    <source>
        <dbReference type="ARBA" id="ARBA00022833"/>
    </source>
</evidence>
<dbReference type="InterPro" id="IPR047546">
    <property type="entry name" value="Rcat_RBR_RNF216"/>
</dbReference>
<sequence>MEFIVNLDNFQTKFKQTNASSPPKRKSTNCTKKGQGRKRQRQPKRKQEHEEKMKHTSILSLSPCGCGSDVQSLPLSTTQNILFSTTAAPMNKTKNHISTTTKNNIIGGVVNQKGGCNTTNDKKGSLTTTENNSNRTYPTPKIEAQGTRFQFTKEVRRKFPITPSSKFGATSASSSSKERMNTDESIIANEFSSCTVDLVSPSQPKKRVKGDFTSSSSFHPSPITRHHRDYVKEHPPPPRSNHRDHSYYGPASSPPFHRRMPLPPCAQNSTHPPPPGIPNSIPCAMMPPLRQREQQQRWHSQQPRNSFKRKTTEFHTNTSTNCHRHYNRYPTKDCNNINSSNRNQNNSNQHINHYPLNLQSQPMTAKAAQPKNDAMTSCHSLVILDDDDITSNDGIQMWNAPPTTYANTNYDTIDISDDNDNITHSDNVYDHDSVIHIQQQQTPPPKKPSRQELAVEQITAILPDVDPTYVKMLLSKHGLASSLSTATTTKCKDDDDDDVMILDHYATNSSTNTYSSSSAFTARNDTDIIQIVLDQLMSSKSSYPKHATTPLSNNENNLHLMTTDTASSYLYDYGCSTPFTLSTTYKTQCLIQLLKEFPFLSKEGVVLHLETCKYRFYQCHVKICNAITNGLFASSSFFTKEMKNEEEVITASHFLKRLLQGKISSLPSDVADRLRVLPTAAITTITGENHCTNHSKTSKQRKHQQQNNHTSGKITTLKRFRKEAIIKNITTTTTDTIDDILRDEINYTHHKLDTWYKHIHQKEQRMRARRESIVLGTTIECSCCYDDECAFEEMISCRDEGHLFCMDCVKRYAEECIFGIGKLGWWKKNGGEGGGETPELLCMHGDGCNSILQREHLKRALNEKTMAKYDELQFTMAVEKAGVEDICKCPKCGFQAVLPPPEMIYHCPSCQYESCRKCGEKPHIPLKCSEVEKENETQGRKTVEEAMTAARIRICPKPSCKKSFFKVEGCNKMTCVCGIHVCYVCRSEIPKSVGYKHFCQKPHCKHDTCKTCPLYSNAKEDDERAMREAGLEAAKEVQKRSLHGSSSINDHNDTTLDRKCDNSKGEVRIDVDALLKDPAKLPKKSSSWNQTMAMNVAPGGGWGQAAPHDVIQQAWGHRIETNRRFRR</sequence>
<dbReference type="PANTHER" id="PTHR22770:SF47">
    <property type="entry name" value="E3 UBIQUITIN-PROTEIN LIGASE RNF216"/>
    <property type="match status" value="1"/>
</dbReference>
<dbReference type="SMART" id="SM00647">
    <property type="entry name" value="IBR"/>
    <property type="match status" value="1"/>
</dbReference>
<dbReference type="InterPro" id="IPR047544">
    <property type="entry name" value="RING-HC_RBR_RNF216"/>
</dbReference>
<feature type="compositionally biased region" description="Low complexity" evidence="8">
    <location>
        <begin position="335"/>
        <end position="353"/>
    </location>
</feature>
<dbReference type="CDD" id="cd16630">
    <property type="entry name" value="RING-HC_RBR_RNF216"/>
    <property type="match status" value="1"/>
</dbReference>
<dbReference type="InterPro" id="IPR044066">
    <property type="entry name" value="TRIAD_supradom"/>
</dbReference>
<feature type="compositionally biased region" description="Basic and acidic residues" evidence="8">
    <location>
        <begin position="45"/>
        <end position="54"/>
    </location>
</feature>
<reference evidence="10" key="1">
    <citation type="submission" date="2021-01" db="EMBL/GenBank/DDBJ databases">
        <authorList>
            <person name="Corre E."/>
            <person name="Pelletier E."/>
            <person name="Niang G."/>
            <person name="Scheremetjew M."/>
            <person name="Finn R."/>
            <person name="Kale V."/>
            <person name="Holt S."/>
            <person name="Cochrane G."/>
            <person name="Meng A."/>
            <person name="Brown T."/>
            <person name="Cohen L."/>
        </authorList>
    </citation>
    <scope>NUCLEOTIDE SEQUENCE</scope>
    <source>
        <strain evidence="10">GSO104</strain>
    </source>
</reference>
<protein>
    <recommendedName>
        <fullName evidence="9">RING-type domain-containing protein</fullName>
    </recommendedName>
</protein>
<feature type="domain" description="RING-type" evidence="9">
    <location>
        <begin position="777"/>
        <end position="1008"/>
    </location>
</feature>
<feature type="region of interest" description="Disordered" evidence="8">
    <location>
        <begin position="1037"/>
        <end position="1060"/>
    </location>
</feature>
<dbReference type="CDD" id="cd20353">
    <property type="entry name" value="Rcat_RBR_RNF216"/>
    <property type="match status" value="1"/>
</dbReference>
<keyword evidence="4" id="KW-0677">Repeat</keyword>
<evidence type="ECO:0000256" key="2">
    <source>
        <dbReference type="ARBA" id="ARBA00022679"/>
    </source>
</evidence>
<dbReference type="SUPFAM" id="SSF57850">
    <property type="entry name" value="RING/U-box"/>
    <property type="match status" value="2"/>
</dbReference>
<organism evidence="10">
    <name type="scientific">Ditylum brightwellii</name>
    <dbReference type="NCBI Taxonomy" id="49249"/>
    <lineage>
        <taxon>Eukaryota</taxon>
        <taxon>Sar</taxon>
        <taxon>Stramenopiles</taxon>
        <taxon>Ochrophyta</taxon>
        <taxon>Bacillariophyta</taxon>
        <taxon>Mediophyceae</taxon>
        <taxon>Lithodesmiophycidae</taxon>
        <taxon>Lithodesmiales</taxon>
        <taxon>Lithodesmiaceae</taxon>
        <taxon>Ditylum</taxon>
    </lineage>
</organism>
<keyword evidence="7" id="KW-0862">Zinc</keyword>
<dbReference type="Pfam" id="PF26200">
    <property type="entry name" value="Rcat_RNF216"/>
    <property type="match status" value="1"/>
</dbReference>
<keyword evidence="6" id="KW-0833">Ubl conjugation pathway</keyword>
<name>A0A7S4TCC8_9STRA</name>
<feature type="compositionally biased region" description="Polar residues" evidence="8">
    <location>
        <begin position="116"/>
        <end position="137"/>
    </location>
</feature>
<evidence type="ECO:0000256" key="8">
    <source>
        <dbReference type="SAM" id="MobiDB-lite"/>
    </source>
</evidence>
<accession>A0A7S4TCC8</accession>
<evidence type="ECO:0000256" key="3">
    <source>
        <dbReference type="ARBA" id="ARBA00022723"/>
    </source>
</evidence>
<keyword evidence="2" id="KW-0808">Transferase</keyword>
<proteinExistence type="predicted"/>
<evidence type="ECO:0000256" key="1">
    <source>
        <dbReference type="ARBA" id="ARBA00004906"/>
    </source>
</evidence>
<feature type="compositionally biased region" description="Basic and acidic residues" evidence="8">
    <location>
        <begin position="230"/>
        <end position="246"/>
    </location>
</feature>
<dbReference type="InterPro" id="IPR002867">
    <property type="entry name" value="IBR_dom"/>
</dbReference>
<dbReference type="Pfam" id="PF26191">
    <property type="entry name" value="RING-HC_RBR_RNF216"/>
    <property type="match status" value="1"/>
</dbReference>
<dbReference type="GO" id="GO:0008270">
    <property type="term" value="F:zinc ion binding"/>
    <property type="evidence" value="ECO:0007669"/>
    <property type="project" value="UniProtKB-KW"/>
</dbReference>
<dbReference type="PROSITE" id="PS51873">
    <property type="entry name" value="TRIAD"/>
    <property type="match status" value="1"/>
</dbReference>
<dbReference type="CDD" id="cd20339">
    <property type="entry name" value="BRcat_RBR_RNF216"/>
    <property type="match status" value="1"/>
</dbReference>
<evidence type="ECO:0000256" key="6">
    <source>
        <dbReference type="ARBA" id="ARBA00022786"/>
    </source>
</evidence>